<dbReference type="SMART" id="SM00659">
    <property type="entry name" value="RPOLCX"/>
    <property type="match status" value="1"/>
</dbReference>
<comment type="caution">
    <text evidence="11">The sequence shown here is derived from an EMBL/GenBank/DDBJ whole genome shotgun (WGS) entry which is preliminary data.</text>
</comment>
<evidence type="ECO:0000313" key="11">
    <source>
        <dbReference type="EMBL" id="CAK0794421.1"/>
    </source>
</evidence>
<dbReference type="PANTHER" id="PTHR12056">
    <property type="entry name" value="DNA-DIRECTED RNA POLYMERASES I, II, AND III"/>
    <property type="match status" value="1"/>
</dbReference>
<keyword evidence="3" id="KW-0963">Cytoplasm</keyword>
<evidence type="ECO:0000256" key="1">
    <source>
        <dbReference type="ARBA" id="ARBA00004123"/>
    </source>
</evidence>
<keyword evidence="9" id="KW-0539">Nucleus</keyword>
<evidence type="ECO:0000256" key="2">
    <source>
        <dbReference type="ARBA" id="ARBA00022478"/>
    </source>
</evidence>
<evidence type="ECO:0008006" key="13">
    <source>
        <dbReference type="Google" id="ProtNLM"/>
    </source>
</evidence>
<comment type="similarity">
    <text evidence="10">Belongs to the archaeal Rpo12/eukaryotic RPC10 RNA polymerase subunit family.</text>
</comment>
<dbReference type="InterPro" id="IPR039747">
    <property type="entry name" value="RPABC4"/>
</dbReference>
<evidence type="ECO:0000256" key="4">
    <source>
        <dbReference type="ARBA" id="ARBA00022679"/>
    </source>
</evidence>
<keyword evidence="5" id="KW-0548">Nucleotidyltransferase</keyword>
<sequence>MSGQDAAKGQELAKAGDAAAGPVAVAVTYICGNCGVDVELKLKDAVRCKECGYRILFKKRARKPMQYQAV</sequence>
<dbReference type="HAMAP" id="MF_00615">
    <property type="entry name" value="RNApol_arch_Rpo12"/>
    <property type="match status" value="1"/>
</dbReference>
<dbReference type="Pfam" id="PF03604">
    <property type="entry name" value="Zn_ribbon_RPAB4"/>
    <property type="match status" value="1"/>
</dbReference>
<evidence type="ECO:0000313" key="12">
    <source>
        <dbReference type="Proteomes" id="UP001189429"/>
    </source>
</evidence>
<dbReference type="InterPro" id="IPR006591">
    <property type="entry name" value="RNAP_P/RPABC4"/>
</dbReference>
<reference evidence="11" key="1">
    <citation type="submission" date="2023-10" db="EMBL/GenBank/DDBJ databases">
        <authorList>
            <person name="Chen Y."/>
            <person name="Shah S."/>
            <person name="Dougan E. K."/>
            <person name="Thang M."/>
            <person name="Chan C."/>
        </authorList>
    </citation>
    <scope>NUCLEOTIDE SEQUENCE [LARGE SCALE GENOMIC DNA]</scope>
</reference>
<keyword evidence="8" id="KW-0804">Transcription</keyword>
<organism evidence="11 12">
    <name type="scientific">Prorocentrum cordatum</name>
    <dbReference type="NCBI Taxonomy" id="2364126"/>
    <lineage>
        <taxon>Eukaryota</taxon>
        <taxon>Sar</taxon>
        <taxon>Alveolata</taxon>
        <taxon>Dinophyceae</taxon>
        <taxon>Prorocentrales</taxon>
        <taxon>Prorocentraceae</taxon>
        <taxon>Prorocentrum</taxon>
    </lineage>
</organism>
<evidence type="ECO:0000256" key="5">
    <source>
        <dbReference type="ARBA" id="ARBA00022695"/>
    </source>
</evidence>
<dbReference type="SUPFAM" id="SSF63393">
    <property type="entry name" value="RNA polymerase subunits"/>
    <property type="match status" value="1"/>
</dbReference>
<dbReference type="PANTHER" id="PTHR12056:SF2">
    <property type="entry name" value="GEO11084P1"/>
    <property type="match status" value="1"/>
</dbReference>
<evidence type="ECO:0000256" key="10">
    <source>
        <dbReference type="ARBA" id="ARBA00025770"/>
    </source>
</evidence>
<keyword evidence="12" id="KW-1185">Reference proteome</keyword>
<keyword evidence="6" id="KW-0479">Metal-binding</keyword>
<evidence type="ECO:0000256" key="8">
    <source>
        <dbReference type="ARBA" id="ARBA00023163"/>
    </source>
</evidence>
<dbReference type="InterPro" id="IPR029040">
    <property type="entry name" value="RPABC4/Spt4"/>
</dbReference>
<evidence type="ECO:0000256" key="9">
    <source>
        <dbReference type="ARBA" id="ARBA00023242"/>
    </source>
</evidence>
<proteinExistence type="inferred from homology"/>
<evidence type="ECO:0000256" key="7">
    <source>
        <dbReference type="ARBA" id="ARBA00022833"/>
    </source>
</evidence>
<dbReference type="EMBL" id="CAUYUJ010001137">
    <property type="protein sequence ID" value="CAK0794421.1"/>
    <property type="molecule type" value="Genomic_DNA"/>
</dbReference>
<dbReference type="InterPro" id="IPR023464">
    <property type="entry name" value="Rpo12"/>
</dbReference>
<comment type="subcellular location">
    <subcellularLocation>
        <location evidence="1">Nucleus</location>
    </subcellularLocation>
</comment>
<name>A0ABN9PV20_9DINO</name>
<protein>
    <recommendedName>
        <fullName evidence="13">DNA-directed RNA polymerases I, II, and III subunit RPABC4</fullName>
    </recommendedName>
</protein>
<dbReference type="Proteomes" id="UP001189429">
    <property type="component" value="Unassembled WGS sequence"/>
</dbReference>
<keyword evidence="4" id="KW-0808">Transferase</keyword>
<evidence type="ECO:0000256" key="3">
    <source>
        <dbReference type="ARBA" id="ARBA00022490"/>
    </source>
</evidence>
<keyword evidence="2" id="KW-0240">DNA-directed RNA polymerase</keyword>
<dbReference type="Gene3D" id="2.20.28.30">
    <property type="entry name" value="RNA polymerase ii, chain L"/>
    <property type="match status" value="1"/>
</dbReference>
<evidence type="ECO:0000256" key="6">
    <source>
        <dbReference type="ARBA" id="ARBA00022723"/>
    </source>
</evidence>
<keyword evidence="7" id="KW-0862">Zinc</keyword>
<accession>A0ABN9PV20</accession>
<gene>
    <name evidence="11" type="ORF">PCOR1329_LOCUS4418</name>
</gene>